<protein>
    <submittedName>
        <fullName evidence="2">Glucose-1-phosphate cytidylyltransferase</fullName>
    </submittedName>
</protein>
<dbReference type="PANTHER" id="PTHR47183">
    <property type="entry name" value="GLUCOSE-1-PHOSPHATE CYTIDYLYLTRANSFERASE-RELATED"/>
    <property type="match status" value="1"/>
</dbReference>
<keyword evidence="2" id="KW-0548">Nucleotidyltransferase</keyword>
<dbReference type="Proteomes" id="UP000597617">
    <property type="component" value="Unassembled WGS sequence"/>
</dbReference>
<dbReference type="InterPro" id="IPR013446">
    <property type="entry name" value="G1P_cyt_trans-like"/>
</dbReference>
<dbReference type="SUPFAM" id="SSF53448">
    <property type="entry name" value="Nucleotide-diphospho-sugar transferases"/>
    <property type="match status" value="1"/>
</dbReference>
<dbReference type="RefSeq" id="WP_196280607.1">
    <property type="nucleotide sequence ID" value="NZ_JADQDQ010000001.1"/>
</dbReference>
<dbReference type="Pfam" id="PF00483">
    <property type="entry name" value="NTP_transferase"/>
    <property type="match status" value="1"/>
</dbReference>
<evidence type="ECO:0000313" key="2">
    <source>
        <dbReference type="EMBL" id="MBF9236249.1"/>
    </source>
</evidence>
<dbReference type="PANTHER" id="PTHR47183:SF3">
    <property type="entry name" value="TRANSFERASE"/>
    <property type="match status" value="1"/>
</dbReference>
<evidence type="ECO:0000313" key="3">
    <source>
        <dbReference type="Proteomes" id="UP000597617"/>
    </source>
</evidence>
<accession>A0ABS0ID22</accession>
<reference evidence="2 3" key="1">
    <citation type="submission" date="2020-11" db="EMBL/GenBank/DDBJ databases">
        <authorList>
            <person name="Kim M.K."/>
        </authorList>
    </citation>
    <scope>NUCLEOTIDE SEQUENCE [LARGE SCALE GENOMIC DNA]</scope>
    <source>
        <strain evidence="2 3">BT683</strain>
    </source>
</reference>
<dbReference type="Gene3D" id="3.90.550.10">
    <property type="entry name" value="Spore Coat Polysaccharide Biosynthesis Protein SpsA, Chain A"/>
    <property type="match status" value="1"/>
</dbReference>
<evidence type="ECO:0000259" key="1">
    <source>
        <dbReference type="Pfam" id="PF00483"/>
    </source>
</evidence>
<keyword evidence="2" id="KW-0808">Transferase</keyword>
<name>A0ABS0ID22_9BACT</name>
<dbReference type="GO" id="GO:0016779">
    <property type="term" value="F:nucleotidyltransferase activity"/>
    <property type="evidence" value="ECO:0007669"/>
    <property type="project" value="UniProtKB-KW"/>
</dbReference>
<organism evidence="2 3">
    <name type="scientific">Hymenobacter jeongseonensis</name>
    <dbReference type="NCBI Taxonomy" id="2791027"/>
    <lineage>
        <taxon>Bacteria</taxon>
        <taxon>Pseudomonadati</taxon>
        <taxon>Bacteroidota</taxon>
        <taxon>Cytophagia</taxon>
        <taxon>Cytophagales</taxon>
        <taxon>Hymenobacteraceae</taxon>
        <taxon>Hymenobacter</taxon>
    </lineage>
</organism>
<feature type="domain" description="Nucleotidyl transferase" evidence="1">
    <location>
        <begin position="3"/>
        <end position="185"/>
    </location>
</feature>
<dbReference type="InterPro" id="IPR005835">
    <property type="entry name" value="NTP_transferase_dom"/>
</dbReference>
<comment type="caution">
    <text evidence="2">The sequence shown here is derived from an EMBL/GenBank/DDBJ whole genome shotgun (WGS) entry which is preliminary data.</text>
</comment>
<gene>
    <name evidence="2" type="ORF">I2I05_02465</name>
</gene>
<keyword evidence="3" id="KW-1185">Reference proteome</keyword>
<proteinExistence type="predicted"/>
<sequence>MKVILFCGGLGLRIRDYSPRTPKALVPIGRHPLLWHLMRYYAHYGHTEFILCLGHNADAFRRYFFRSDVQRATEAADLNITLVDTGLTNNIGQRLAAVKRYVQDDEVFMVNYADVLSDLPLPAMLTNFHRQGPVACFMAYQPTQSFHVVSLGADNHVKSISPIASAGLWVNAGFMVLRPEIFDYLRPGEELVEQPFQRLIVDNKLMAYRYNGFWASMDTLKDKLALDELHSQGCPPWEVWRHAAAPAAHSTPVLQTVC</sequence>
<dbReference type="EMBL" id="JADQDQ010000001">
    <property type="protein sequence ID" value="MBF9236249.1"/>
    <property type="molecule type" value="Genomic_DNA"/>
</dbReference>
<dbReference type="InterPro" id="IPR029044">
    <property type="entry name" value="Nucleotide-diphossugar_trans"/>
</dbReference>